<dbReference type="Proteomes" id="UP000199421">
    <property type="component" value="Unassembled WGS sequence"/>
</dbReference>
<sequence length="73" mass="8155">MFSLGILLMYLIWIGFIAIVLYGLYKVLSALLDRYLVAKHDHTAALREQNKVLKEIAIAMKENGGRSSTTDVG</sequence>
<keyword evidence="1" id="KW-1133">Transmembrane helix</keyword>
<name>A0A1H7WNL0_OLID1</name>
<feature type="transmembrane region" description="Helical" evidence="1">
    <location>
        <begin position="6"/>
        <end position="25"/>
    </location>
</feature>
<dbReference type="AlphaFoldDB" id="A0A1H7WNL0"/>
<reference evidence="3" key="1">
    <citation type="submission" date="2016-10" db="EMBL/GenBank/DDBJ databases">
        <authorList>
            <person name="Varghese N."/>
            <person name="Submissions S."/>
        </authorList>
    </citation>
    <scope>NUCLEOTIDE SEQUENCE [LARGE SCALE GENOMIC DNA]</scope>
    <source>
        <strain evidence="3">DSM 18733</strain>
    </source>
</reference>
<dbReference type="OrthoDB" id="798986at2"/>
<evidence type="ECO:0000313" key="3">
    <source>
        <dbReference type="Proteomes" id="UP000199421"/>
    </source>
</evidence>
<evidence type="ECO:0000313" key="2">
    <source>
        <dbReference type="EMBL" id="SEM23156.1"/>
    </source>
</evidence>
<gene>
    <name evidence="2" type="ORF">SAMN05661044_04591</name>
</gene>
<keyword evidence="1" id="KW-0472">Membrane</keyword>
<keyword evidence="3" id="KW-1185">Reference proteome</keyword>
<protein>
    <submittedName>
        <fullName evidence="2">Uncharacterized protein</fullName>
    </submittedName>
</protein>
<evidence type="ECO:0000256" key="1">
    <source>
        <dbReference type="SAM" id="Phobius"/>
    </source>
</evidence>
<accession>A0A1H7WNL0</accession>
<dbReference type="RefSeq" id="WP_139202315.1">
    <property type="nucleotide sequence ID" value="NZ_FOAF01000009.1"/>
</dbReference>
<keyword evidence="1" id="KW-0812">Transmembrane</keyword>
<dbReference type="EMBL" id="FOAF01000009">
    <property type="protein sequence ID" value="SEM23156.1"/>
    <property type="molecule type" value="Genomic_DNA"/>
</dbReference>
<organism evidence="2 3">
    <name type="scientific">Olivibacter domesticus</name>
    <name type="common">Pseudosphingobacterium domesticum</name>
    <dbReference type="NCBI Taxonomy" id="407022"/>
    <lineage>
        <taxon>Bacteria</taxon>
        <taxon>Pseudomonadati</taxon>
        <taxon>Bacteroidota</taxon>
        <taxon>Sphingobacteriia</taxon>
        <taxon>Sphingobacteriales</taxon>
        <taxon>Sphingobacteriaceae</taxon>
        <taxon>Olivibacter</taxon>
    </lineage>
</organism>
<proteinExistence type="predicted"/>
<dbReference type="STRING" id="407022.SAMN05661044_04591"/>